<gene>
    <name evidence="1" type="ORF">NK6_8597</name>
</gene>
<dbReference type="Proteomes" id="UP000063308">
    <property type="component" value="Chromosome"/>
</dbReference>
<organism evidence="1 2">
    <name type="scientific">Bradyrhizobium diazoefficiens</name>
    <dbReference type="NCBI Taxonomy" id="1355477"/>
    <lineage>
        <taxon>Bacteria</taxon>
        <taxon>Pseudomonadati</taxon>
        <taxon>Pseudomonadota</taxon>
        <taxon>Alphaproteobacteria</taxon>
        <taxon>Hyphomicrobiales</taxon>
        <taxon>Nitrobacteraceae</taxon>
        <taxon>Bradyrhizobium</taxon>
    </lineage>
</organism>
<proteinExistence type="predicted"/>
<dbReference type="Gene3D" id="1.10.10.10">
    <property type="entry name" value="Winged helix-like DNA-binding domain superfamily/Winged helix DNA-binding domain"/>
    <property type="match status" value="1"/>
</dbReference>
<dbReference type="InterPro" id="IPR036388">
    <property type="entry name" value="WH-like_DNA-bd_sf"/>
</dbReference>
<name>A0A0E4BV52_9BRAD</name>
<dbReference type="SUPFAM" id="SSF46785">
    <property type="entry name" value="Winged helix' DNA-binding domain"/>
    <property type="match status" value="1"/>
</dbReference>
<reference evidence="1 2" key="1">
    <citation type="submission" date="2014-11" db="EMBL/GenBank/DDBJ databases">
        <title>Symbiosis island explosion on the genome of extra-slow-growing strains of soybean bradyrhizobia with massive insertion sequences.</title>
        <authorList>
            <person name="Iida T."/>
            <person name="Minamisawa K."/>
        </authorList>
    </citation>
    <scope>NUCLEOTIDE SEQUENCE [LARGE SCALE GENOMIC DNA]</scope>
    <source>
        <strain evidence="1 2">NK6</strain>
    </source>
</reference>
<dbReference type="AlphaFoldDB" id="A0A0E4BV52"/>
<sequence length="90" mass="10008">MRRAGRLEEGLADAKRLDRAATELGADLAPHPVHGRIQQWTLTPRGATLLKACRDRVIALEKRIARNLDSKAETTVRRWLAGIAADLQDD</sequence>
<evidence type="ECO:0000313" key="1">
    <source>
        <dbReference type="EMBL" id="BAR61746.1"/>
    </source>
</evidence>
<dbReference type="InterPro" id="IPR036390">
    <property type="entry name" value="WH_DNA-bd_sf"/>
</dbReference>
<protein>
    <submittedName>
        <fullName evidence="1">Transcriptional regulatory protein</fullName>
    </submittedName>
</protein>
<dbReference type="EMBL" id="AP014685">
    <property type="protein sequence ID" value="BAR61746.1"/>
    <property type="molecule type" value="Genomic_DNA"/>
</dbReference>
<accession>A0A0E4BV52</accession>
<evidence type="ECO:0000313" key="2">
    <source>
        <dbReference type="Proteomes" id="UP000063308"/>
    </source>
</evidence>